<sequence length="448" mass="49467">MRKILLFVVVLVLLISLIGTALAASSLDDVPANHWAYTAIRDLAKAKVIDINLDESPESNKLMSRYECAVLVAKAMQNMDKANDAQKIIINSLKMEFDPEIKDINMSVTKKEKNYPIVKIGGDIRYRFYSNLGGTGTNKGGKSTSVSQDRFRIGMTAQLDERWTVNARIGSQFVSNRTNYGSTSGSNGSSSGETQMDQAELVYQMDPNWSATVGRSSMFLGTTGAISDCTSWDGFTLKYSDNKFTGRFLAYDISQALQGYVQMTTTTNTKTDAQNIKGLDLVYKFNPKITVTADYLISDNQKTNTSNNSLPWNILAVGAKVKIAPDYTLKTEVISNRASHATSVAPKEGNGFYTGLFYKETNSNKPGTYSIGVHYQAFGKDAINNMLMGGLTTSNNTYGVKGWGVSYDYIITKNFQANLKCDWVTPYDTSVNNFKYKPQIVGVFLAKF</sequence>
<evidence type="ECO:0000259" key="3">
    <source>
        <dbReference type="PROSITE" id="PS51272"/>
    </source>
</evidence>
<gene>
    <name evidence="4" type="ORF">SAMN05660742_11855</name>
</gene>
<evidence type="ECO:0000313" key="5">
    <source>
        <dbReference type="Proteomes" id="UP000199662"/>
    </source>
</evidence>
<dbReference type="InterPro" id="IPR001119">
    <property type="entry name" value="SLH_dom"/>
</dbReference>
<dbReference type="InterPro" id="IPR023614">
    <property type="entry name" value="Porin_dom_sf"/>
</dbReference>
<dbReference type="PROSITE" id="PS51272">
    <property type="entry name" value="SLH"/>
    <property type="match status" value="1"/>
</dbReference>
<dbReference type="AlphaFoldDB" id="A0A1H7BY64"/>
<dbReference type="Proteomes" id="UP000199662">
    <property type="component" value="Unassembled WGS sequence"/>
</dbReference>
<reference evidence="4 5" key="1">
    <citation type="submission" date="2016-10" db="EMBL/GenBank/DDBJ databases">
        <authorList>
            <person name="de Groot N.N."/>
        </authorList>
    </citation>
    <scope>NUCLEOTIDE SEQUENCE [LARGE SCALE GENOMIC DNA]</scope>
    <source>
        <strain evidence="4 5">DSM 2179</strain>
    </source>
</reference>
<dbReference type="RefSeq" id="WP_091833923.1">
    <property type="nucleotide sequence ID" value="NZ_FNZK01000018.1"/>
</dbReference>
<evidence type="ECO:0000256" key="2">
    <source>
        <dbReference type="SAM" id="SignalP"/>
    </source>
</evidence>
<feature type="chain" id="PRO_5011685665" description="SLH domain-containing protein" evidence="2">
    <location>
        <begin position="24"/>
        <end position="448"/>
    </location>
</feature>
<dbReference type="EMBL" id="FNZK01000018">
    <property type="protein sequence ID" value="SEJ82136.1"/>
    <property type="molecule type" value="Genomic_DNA"/>
</dbReference>
<feature type="domain" description="SLH" evidence="3">
    <location>
        <begin position="23"/>
        <end position="86"/>
    </location>
</feature>
<proteinExistence type="predicted"/>
<accession>A0A1H7BY64</accession>
<evidence type="ECO:0000313" key="4">
    <source>
        <dbReference type="EMBL" id="SEJ82136.1"/>
    </source>
</evidence>
<dbReference type="Gene3D" id="2.40.160.10">
    <property type="entry name" value="Porin"/>
    <property type="match status" value="1"/>
</dbReference>
<keyword evidence="5" id="KW-1185">Reference proteome</keyword>
<keyword evidence="2" id="KW-0732">Signal</keyword>
<evidence type="ECO:0000256" key="1">
    <source>
        <dbReference type="SAM" id="MobiDB-lite"/>
    </source>
</evidence>
<feature type="region of interest" description="Disordered" evidence="1">
    <location>
        <begin position="176"/>
        <end position="195"/>
    </location>
</feature>
<organism evidence="4 5">
    <name type="scientific">Propionispira arboris</name>
    <dbReference type="NCBI Taxonomy" id="84035"/>
    <lineage>
        <taxon>Bacteria</taxon>
        <taxon>Bacillati</taxon>
        <taxon>Bacillota</taxon>
        <taxon>Negativicutes</taxon>
        <taxon>Selenomonadales</taxon>
        <taxon>Selenomonadaceae</taxon>
        <taxon>Propionispira</taxon>
    </lineage>
</organism>
<protein>
    <recommendedName>
        <fullName evidence="3">SLH domain-containing protein</fullName>
    </recommendedName>
</protein>
<name>A0A1H7BY64_9FIRM</name>
<dbReference type="SUPFAM" id="SSF56935">
    <property type="entry name" value="Porins"/>
    <property type="match status" value="1"/>
</dbReference>
<feature type="compositionally biased region" description="Low complexity" evidence="1">
    <location>
        <begin position="176"/>
        <end position="194"/>
    </location>
</feature>
<dbReference type="STRING" id="84035.SAMN05660742_11855"/>
<feature type="signal peptide" evidence="2">
    <location>
        <begin position="1"/>
        <end position="23"/>
    </location>
</feature>